<dbReference type="Proteomes" id="UP000319160">
    <property type="component" value="Unassembled WGS sequence"/>
</dbReference>
<comment type="caution">
    <text evidence="10">The sequence shown here is derived from an EMBL/GenBank/DDBJ whole genome shotgun (WGS) entry which is preliminary data.</text>
</comment>
<dbReference type="GO" id="GO:0003677">
    <property type="term" value="F:DNA binding"/>
    <property type="evidence" value="ECO:0007669"/>
    <property type="project" value="UniProtKB-KW"/>
</dbReference>
<sequence length="739" mass="82506">MPSGQDDRVLRSVAGRTVVVGRTRTCRTRAKQEIRLRMLRPSLAYAVTLQHQLKAYQERFEQLRAAKDAERDALLAKPITIDQSQGLSTNGSSPPHVGDPTVPWSDEESTSLQEETSIGTDGQVCFYGSTSLYHIAPSDGHQGKTSFRSDRQAGETHARREQQDVMTSFLAETPPSLLEDLLKTYWCWPHHLHCVLVKKIFLRDLETLGPYVTPFLLSSVLAQAARYSEKPDAAEIGRHFAKRARKLLDYDIECGSSIATIQGLLIFSARECACGRTSQGWLYSGMAFRMARDLGLHLAPKRLSPLFPHFSDEDLAIRNQIFWSCYTWDKTISLCLGRAPAITNVIELPKADTLLDGHDADSEIWEPTATQGPVIEGLMRHPAFSSTRFAAYCELCVITHDVLDKLYIRTHRSDKDPLLANYLSQTLERLDEWSSRLPRDLLVRDNPQAMQCPPLHILLLNLVYQTVVILLCRPYRSSSETARIRCTRAAQMTDTLFMLHVRRFGFRCVTWLQTYTMFVACTINVKDLKENRAQSNQIADAELAHAASSRLDFGFEILRHGASSTPSAGRCASIVAQLLNNGNETTATSQQVSQQTGQNSQLDVQVHGEQSGVGVLNAQSLPLVGAVDRHTPTAQVIKTPGTAHERLMDGQPRKNNEEPHLGGLHPGDALQTQGHQAASDGHMLHQRPTTLGLGLQTPRINTPSGWVPETMWDDGSWMLMDMEFDPNVTFNTEFDCENV</sequence>
<evidence type="ECO:0000256" key="3">
    <source>
        <dbReference type="ARBA" id="ARBA00023015"/>
    </source>
</evidence>
<keyword evidence="7" id="KW-0175">Coiled coil</keyword>
<feature type="compositionally biased region" description="Polar residues" evidence="8">
    <location>
        <begin position="81"/>
        <end position="93"/>
    </location>
</feature>
<feature type="region of interest" description="Disordered" evidence="8">
    <location>
        <begin position="81"/>
        <end position="110"/>
    </location>
</feature>
<keyword evidence="1" id="KW-0479">Metal-binding</keyword>
<evidence type="ECO:0000256" key="4">
    <source>
        <dbReference type="ARBA" id="ARBA00023125"/>
    </source>
</evidence>
<organism evidence="10 11">
    <name type="scientific">Xylaria flabelliformis</name>
    <dbReference type="NCBI Taxonomy" id="2512241"/>
    <lineage>
        <taxon>Eukaryota</taxon>
        <taxon>Fungi</taxon>
        <taxon>Dikarya</taxon>
        <taxon>Ascomycota</taxon>
        <taxon>Pezizomycotina</taxon>
        <taxon>Sordariomycetes</taxon>
        <taxon>Xylariomycetidae</taxon>
        <taxon>Xylariales</taxon>
        <taxon>Xylariaceae</taxon>
        <taxon>Xylaria</taxon>
    </lineage>
</organism>
<reference evidence="11" key="1">
    <citation type="submission" date="2019-06" db="EMBL/GenBank/DDBJ databases">
        <title>Draft genome sequence of the griseofulvin-producing fungus Xylaria cubensis strain G536.</title>
        <authorList>
            <person name="Mead M.E."/>
            <person name="Raja H.A."/>
            <person name="Steenwyk J.L."/>
            <person name="Knowles S.L."/>
            <person name="Oberlies N.H."/>
            <person name="Rokas A."/>
        </authorList>
    </citation>
    <scope>NUCLEOTIDE SEQUENCE [LARGE SCALE GENOMIC DNA]</scope>
    <source>
        <strain evidence="11">G536</strain>
    </source>
</reference>
<evidence type="ECO:0000256" key="2">
    <source>
        <dbReference type="ARBA" id="ARBA00022833"/>
    </source>
</evidence>
<feature type="domain" description="Xylanolytic transcriptional activator regulatory" evidence="9">
    <location>
        <begin position="280"/>
        <end position="364"/>
    </location>
</feature>
<accession>A0A553ICV9</accession>
<feature type="region of interest" description="Disordered" evidence="8">
    <location>
        <begin position="139"/>
        <end position="162"/>
    </location>
</feature>
<dbReference type="GO" id="GO:0008270">
    <property type="term" value="F:zinc ion binding"/>
    <property type="evidence" value="ECO:0007669"/>
    <property type="project" value="InterPro"/>
</dbReference>
<evidence type="ECO:0000256" key="1">
    <source>
        <dbReference type="ARBA" id="ARBA00022723"/>
    </source>
</evidence>
<keyword evidence="3" id="KW-0805">Transcription regulation</keyword>
<keyword evidence="11" id="KW-1185">Reference proteome</keyword>
<evidence type="ECO:0000256" key="7">
    <source>
        <dbReference type="SAM" id="Coils"/>
    </source>
</evidence>
<evidence type="ECO:0000313" key="11">
    <source>
        <dbReference type="Proteomes" id="UP000319160"/>
    </source>
</evidence>
<dbReference type="Pfam" id="PF04082">
    <property type="entry name" value="Fungal_trans"/>
    <property type="match status" value="1"/>
</dbReference>
<evidence type="ECO:0000259" key="9">
    <source>
        <dbReference type="SMART" id="SM00906"/>
    </source>
</evidence>
<dbReference type="PANTHER" id="PTHR31313">
    <property type="entry name" value="TY1 ENHANCER ACTIVATOR"/>
    <property type="match status" value="1"/>
</dbReference>
<feature type="coiled-coil region" evidence="7">
    <location>
        <begin position="46"/>
        <end position="73"/>
    </location>
</feature>
<proteinExistence type="predicted"/>
<dbReference type="EMBL" id="VFLP01000004">
    <property type="protein sequence ID" value="TRX98030.1"/>
    <property type="molecule type" value="Genomic_DNA"/>
</dbReference>
<keyword evidence="6" id="KW-0539">Nucleus</keyword>
<evidence type="ECO:0000313" key="10">
    <source>
        <dbReference type="EMBL" id="TRX98030.1"/>
    </source>
</evidence>
<dbReference type="AlphaFoldDB" id="A0A553ICV9"/>
<dbReference type="InterPro" id="IPR007219">
    <property type="entry name" value="XnlR_reg_dom"/>
</dbReference>
<evidence type="ECO:0000256" key="6">
    <source>
        <dbReference type="ARBA" id="ARBA00023242"/>
    </source>
</evidence>
<dbReference type="PANTHER" id="PTHR31313:SF81">
    <property type="entry name" value="TY1 ENHANCER ACTIVATOR"/>
    <property type="match status" value="1"/>
</dbReference>
<feature type="compositionally biased region" description="Basic and acidic residues" evidence="8">
    <location>
        <begin position="147"/>
        <end position="162"/>
    </location>
</feature>
<keyword evidence="2" id="KW-0862">Zinc</keyword>
<protein>
    <recommendedName>
        <fullName evidence="9">Xylanolytic transcriptional activator regulatory domain-containing protein</fullName>
    </recommendedName>
</protein>
<dbReference type="STRING" id="2512241.A0A553ICV9"/>
<dbReference type="SMART" id="SM00906">
    <property type="entry name" value="Fungal_trans"/>
    <property type="match status" value="1"/>
</dbReference>
<dbReference type="InterPro" id="IPR051615">
    <property type="entry name" value="Transcr_Regulatory_Elem"/>
</dbReference>
<evidence type="ECO:0000256" key="5">
    <source>
        <dbReference type="ARBA" id="ARBA00023163"/>
    </source>
</evidence>
<name>A0A553ICV9_9PEZI</name>
<dbReference type="GO" id="GO:0006351">
    <property type="term" value="P:DNA-templated transcription"/>
    <property type="evidence" value="ECO:0007669"/>
    <property type="project" value="InterPro"/>
</dbReference>
<dbReference type="CDD" id="cd12148">
    <property type="entry name" value="fungal_TF_MHR"/>
    <property type="match status" value="1"/>
</dbReference>
<evidence type="ECO:0000256" key="8">
    <source>
        <dbReference type="SAM" id="MobiDB-lite"/>
    </source>
</evidence>
<gene>
    <name evidence="10" type="ORF">FHL15_001240</name>
</gene>
<keyword evidence="4" id="KW-0238">DNA-binding</keyword>
<keyword evidence="5" id="KW-0804">Transcription</keyword>
<dbReference type="OrthoDB" id="4161332at2759"/>